<dbReference type="RefSeq" id="WP_143125896.1">
    <property type="nucleotide sequence ID" value="NZ_VJMG01000038.1"/>
</dbReference>
<dbReference type="Pfam" id="PF04014">
    <property type="entry name" value="MazE_antitoxin"/>
    <property type="match status" value="1"/>
</dbReference>
<dbReference type="Proteomes" id="UP000316801">
    <property type="component" value="Unassembled WGS sequence"/>
</dbReference>
<evidence type="ECO:0000313" key="4">
    <source>
        <dbReference type="Proteomes" id="UP000316801"/>
    </source>
</evidence>
<evidence type="ECO:0000313" key="3">
    <source>
        <dbReference type="EMBL" id="TRL37790.1"/>
    </source>
</evidence>
<dbReference type="PROSITE" id="PS51740">
    <property type="entry name" value="SPOVT_ABRB"/>
    <property type="match status" value="1"/>
</dbReference>
<protein>
    <submittedName>
        <fullName evidence="3">AbrB/MazE/SpoVT family DNA-binding domain-containing protein</fullName>
    </submittedName>
</protein>
<dbReference type="EMBL" id="VJMG01000038">
    <property type="protein sequence ID" value="TRL37790.1"/>
    <property type="molecule type" value="Genomic_DNA"/>
</dbReference>
<dbReference type="GO" id="GO:0003677">
    <property type="term" value="F:DNA binding"/>
    <property type="evidence" value="ECO:0007669"/>
    <property type="project" value="UniProtKB-UniRule"/>
</dbReference>
<dbReference type="SMART" id="SM00966">
    <property type="entry name" value="SpoVT_AbrB"/>
    <property type="match status" value="1"/>
</dbReference>
<dbReference type="Gene3D" id="2.10.260.10">
    <property type="match status" value="1"/>
</dbReference>
<dbReference type="NCBIfam" id="TIGR01439">
    <property type="entry name" value="lp_hng_hel_AbrB"/>
    <property type="match status" value="1"/>
</dbReference>
<sequence>MTSTVTARGQVTIPKELRDRLGLQPGSRVDVREGPDGVLTLTPLGAPQSSIAPRFALLRGHAGQGLSTGQILAMTR</sequence>
<keyword evidence="4" id="KW-1185">Reference proteome</keyword>
<evidence type="ECO:0000256" key="1">
    <source>
        <dbReference type="PROSITE-ProRule" id="PRU01076"/>
    </source>
</evidence>
<gene>
    <name evidence="3" type="ORF">FNA46_14330</name>
</gene>
<dbReference type="InterPro" id="IPR007159">
    <property type="entry name" value="SpoVT-AbrB_dom"/>
</dbReference>
<keyword evidence="1 3" id="KW-0238">DNA-binding</keyword>
<dbReference type="AlphaFoldDB" id="A0A549T7F9"/>
<organism evidence="3 4">
    <name type="scientific">Rhizobium straminoryzae</name>
    <dbReference type="NCBI Taxonomy" id="1387186"/>
    <lineage>
        <taxon>Bacteria</taxon>
        <taxon>Pseudomonadati</taxon>
        <taxon>Pseudomonadota</taxon>
        <taxon>Alphaproteobacteria</taxon>
        <taxon>Hyphomicrobiales</taxon>
        <taxon>Rhizobiaceae</taxon>
        <taxon>Rhizobium/Agrobacterium group</taxon>
        <taxon>Rhizobium</taxon>
    </lineage>
</organism>
<reference evidence="3 4" key="1">
    <citation type="submission" date="2019-07" db="EMBL/GenBank/DDBJ databases">
        <title>Ln-dependent methylotrophs.</title>
        <authorList>
            <person name="Tani A."/>
        </authorList>
    </citation>
    <scope>NUCLEOTIDE SEQUENCE [LARGE SCALE GENOMIC DNA]</scope>
    <source>
        <strain evidence="3 4">SM12</strain>
    </source>
</reference>
<proteinExistence type="predicted"/>
<accession>A0A549T7F9</accession>
<comment type="caution">
    <text evidence="3">The sequence shown here is derived from an EMBL/GenBank/DDBJ whole genome shotgun (WGS) entry which is preliminary data.</text>
</comment>
<name>A0A549T7F9_9HYPH</name>
<dbReference type="InterPro" id="IPR037914">
    <property type="entry name" value="SpoVT-AbrB_sf"/>
</dbReference>
<dbReference type="SUPFAM" id="SSF89447">
    <property type="entry name" value="AbrB/MazE/MraZ-like"/>
    <property type="match status" value="1"/>
</dbReference>
<feature type="domain" description="SpoVT-AbrB" evidence="2">
    <location>
        <begin position="1"/>
        <end position="46"/>
    </location>
</feature>
<evidence type="ECO:0000259" key="2">
    <source>
        <dbReference type="PROSITE" id="PS51740"/>
    </source>
</evidence>